<feature type="transmembrane region" description="Helical" evidence="1">
    <location>
        <begin position="441"/>
        <end position="460"/>
    </location>
</feature>
<protein>
    <recommendedName>
        <fullName evidence="2">DUF4220 domain-containing protein</fullName>
    </recommendedName>
</protein>
<reference evidence="3 4" key="2">
    <citation type="submission" date="2024-10" db="EMBL/GenBank/DDBJ databases">
        <authorList>
            <person name="Ryan C."/>
        </authorList>
    </citation>
    <scope>NUCLEOTIDE SEQUENCE [LARGE SCALE GENOMIC DNA]</scope>
</reference>
<evidence type="ECO:0000256" key="1">
    <source>
        <dbReference type="SAM" id="Phobius"/>
    </source>
</evidence>
<evidence type="ECO:0000313" key="4">
    <source>
        <dbReference type="Proteomes" id="UP001497457"/>
    </source>
</evidence>
<feature type="domain" description="DUF4220" evidence="2">
    <location>
        <begin position="147"/>
        <end position="502"/>
    </location>
</feature>
<feature type="transmembrane region" description="Helical" evidence="1">
    <location>
        <begin position="377"/>
        <end position="402"/>
    </location>
</feature>
<evidence type="ECO:0000259" key="2">
    <source>
        <dbReference type="Pfam" id="PF13968"/>
    </source>
</evidence>
<dbReference type="AlphaFoldDB" id="A0ABC8VH70"/>
<feature type="transmembrane region" description="Helical" evidence="1">
    <location>
        <begin position="36"/>
        <end position="57"/>
    </location>
</feature>
<keyword evidence="4" id="KW-1185">Reference proteome</keyword>
<dbReference type="EMBL" id="OZ075120">
    <property type="protein sequence ID" value="CAL4890844.1"/>
    <property type="molecule type" value="Genomic_DNA"/>
</dbReference>
<dbReference type="InterPro" id="IPR025315">
    <property type="entry name" value="DUF4220"/>
</dbReference>
<dbReference type="InterPro" id="IPR007658">
    <property type="entry name" value="DUF594"/>
</dbReference>
<sequence length="782" mass="87265">MANSSDLVFHCGDPGIETYIYNLTSSYADKSNESSVVATSIIMLVLAAVFFNLNLFSRVSYVSGVLNPTVHLVLSTALSLFLPVMSYLFSEAKNVPMLGAGRNMRGTRPDLPLRARMILTWMLLVELLRKKVEAILVKSGVQQGGSSIIGHVTSVLWLGYLVFFNLKGAGRKAVFGILWVLCATKLVQRIFITELGKRSFAYGKNARLLSSYMAQMLRAKDKDDVLQPADNGSARLRACKYVVMGEEKMVQEAGPHGYKLDLDKITSKDNGVVTVGKIWQQLDKVEANRPQLKSALRLKSLSLSFALFKLLRRRFETLPAMTKEETDDCRDLIFKGLCKQAGVADPEVVLFHVINDEVNFLSEYYHSVLPVMFASPYFFLVNYFVFPVVVLGLCAMTVVLCANGNISFSFQSIQQDNYALSSGIITLTKCLWGNVFTSPQAFFSLIDISISYLLFIAFIYEEVWEFIIFVLSNWFSVSLLCNYTAKSSWRQSPTISGALRRISWVRNKLSDTSLIMCKQFSVLTFCWISMTLSAVPLPKLAKRSIMERFMAYGDDGRINPLSNGRSALLGQQWSPMSRFCESDSVAEVIATWHIATSLLEKRGSTSRPHGHKMKVATILSKYCAYLLAFHPELLPDDQEGTKRVYEGMKKDLKEALGCWGYYVLSQNGRCDKLMGNAESLKGKGDMTVVDKGVVLGTELVELMVKGGEEPVWELLAQLWVELIVYIGPSGSEEHDKAHEVMLVQGSELITLLWALTTHTGIARVPVDIISPVENIEEGVHLS</sequence>
<gene>
    <name evidence="3" type="ORF">URODEC1_LOCUS3478</name>
</gene>
<name>A0ABC8VH70_9POAL</name>
<proteinExistence type="predicted"/>
<reference evidence="4" key="1">
    <citation type="submission" date="2024-06" db="EMBL/GenBank/DDBJ databases">
        <authorList>
            <person name="Ryan C."/>
        </authorList>
    </citation>
    <scope>NUCLEOTIDE SEQUENCE [LARGE SCALE GENOMIC DNA]</scope>
</reference>
<feature type="transmembrane region" description="Helical" evidence="1">
    <location>
        <begin position="148"/>
        <end position="166"/>
    </location>
</feature>
<feature type="transmembrane region" description="Helical" evidence="1">
    <location>
        <begin position="69"/>
        <end position="90"/>
    </location>
</feature>
<feature type="transmembrane region" description="Helical" evidence="1">
    <location>
        <begin position="173"/>
        <end position="192"/>
    </location>
</feature>
<dbReference type="Proteomes" id="UP001497457">
    <property type="component" value="Chromosome 10rd"/>
</dbReference>
<accession>A0ABC8VH70</accession>
<evidence type="ECO:0000313" key="3">
    <source>
        <dbReference type="EMBL" id="CAL4890844.1"/>
    </source>
</evidence>
<keyword evidence="1" id="KW-1133">Transmembrane helix</keyword>
<dbReference type="Pfam" id="PF04578">
    <property type="entry name" value="DUF594"/>
    <property type="match status" value="1"/>
</dbReference>
<dbReference type="Pfam" id="PF13968">
    <property type="entry name" value="DUF4220"/>
    <property type="match status" value="1"/>
</dbReference>
<organism evidence="3 4">
    <name type="scientific">Urochloa decumbens</name>
    <dbReference type="NCBI Taxonomy" id="240449"/>
    <lineage>
        <taxon>Eukaryota</taxon>
        <taxon>Viridiplantae</taxon>
        <taxon>Streptophyta</taxon>
        <taxon>Embryophyta</taxon>
        <taxon>Tracheophyta</taxon>
        <taxon>Spermatophyta</taxon>
        <taxon>Magnoliopsida</taxon>
        <taxon>Liliopsida</taxon>
        <taxon>Poales</taxon>
        <taxon>Poaceae</taxon>
        <taxon>PACMAD clade</taxon>
        <taxon>Panicoideae</taxon>
        <taxon>Panicodae</taxon>
        <taxon>Paniceae</taxon>
        <taxon>Melinidinae</taxon>
        <taxon>Urochloa</taxon>
    </lineage>
</organism>
<keyword evidence="1" id="KW-0812">Transmembrane</keyword>
<keyword evidence="1" id="KW-0472">Membrane</keyword>
<dbReference type="PANTHER" id="PTHR31325">
    <property type="entry name" value="OS01G0798800 PROTEIN-RELATED"/>
    <property type="match status" value="1"/>
</dbReference>